<keyword evidence="4" id="KW-0949">S-adenosyl-L-methionine</keyword>
<dbReference type="GO" id="GO:0044027">
    <property type="term" value="P:negative regulation of gene expression via chromosomal CpG island methylation"/>
    <property type="evidence" value="ECO:0007669"/>
    <property type="project" value="TreeGrafter"/>
</dbReference>
<dbReference type="AlphaFoldDB" id="X1NIY4"/>
<dbReference type="PANTHER" id="PTHR10629:SF52">
    <property type="entry name" value="DNA (CYTOSINE-5)-METHYLTRANSFERASE 1"/>
    <property type="match status" value="1"/>
</dbReference>
<dbReference type="NCBIfam" id="TIGR00675">
    <property type="entry name" value="dcm"/>
    <property type="match status" value="1"/>
</dbReference>
<dbReference type="PANTHER" id="PTHR10629">
    <property type="entry name" value="CYTOSINE-SPECIFIC METHYLTRANSFERASE"/>
    <property type="match status" value="1"/>
</dbReference>
<dbReference type="GO" id="GO:0003677">
    <property type="term" value="F:DNA binding"/>
    <property type="evidence" value="ECO:0007669"/>
    <property type="project" value="TreeGrafter"/>
</dbReference>
<dbReference type="GO" id="GO:0005634">
    <property type="term" value="C:nucleus"/>
    <property type="evidence" value="ECO:0007669"/>
    <property type="project" value="TreeGrafter"/>
</dbReference>
<dbReference type="SUPFAM" id="SSF53335">
    <property type="entry name" value="S-adenosyl-L-methionine-dependent methyltransferases"/>
    <property type="match status" value="1"/>
</dbReference>
<evidence type="ECO:0000313" key="5">
    <source>
        <dbReference type="EMBL" id="GAI43533.1"/>
    </source>
</evidence>
<organism evidence="5">
    <name type="scientific">marine sediment metagenome</name>
    <dbReference type="NCBI Taxonomy" id="412755"/>
    <lineage>
        <taxon>unclassified sequences</taxon>
        <taxon>metagenomes</taxon>
        <taxon>ecological metagenomes</taxon>
    </lineage>
</organism>
<evidence type="ECO:0000256" key="1">
    <source>
        <dbReference type="ARBA" id="ARBA00011975"/>
    </source>
</evidence>
<evidence type="ECO:0000256" key="3">
    <source>
        <dbReference type="ARBA" id="ARBA00022679"/>
    </source>
</evidence>
<dbReference type="EMBL" id="BARV01033279">
    <property type="protein sequence ID" value="GAI43533.1"/>
    <property type="molecule type" value="Genomic_DNA"/>
</dbReference>
<proteinExistence type="predicted"/>
<dbReference type="InterPro" id="IPR018117">
    <property type="entry name" value="C5_DNA_meth_AS"/>
</dbReference>
<dbReference type="GO" id="GO:0003886">
    <property type="term" value="F:DNA (cytosine-5-)-methyltransferase activity"/>
    <property type="evidence" value="ECO:0007669"/>
    <property type="project" value="UniProtKB-EC"/>
</dbReference>
<dbReference type="PROSITE" id="PS00094">
    <property type="entry name" value="C5_MTASE_1"/>
    <property type="match status" value="1"/>
</dbReference>
<protein>
    <recommendedName>
        <fullName evidence="1">DNA (cytosine-5-)-methyltransferase</fullName>
        <ecNumber evidence="1">2.1.1.37</ecNumber>
    </recommendedName>
</protein>
<feature type="non-terminal residue" evidence="5">
    <location>
        <position position="247"/>
    </location>
</feature>
<gene>
    <name evidence="5" type="ORF">S06H3_52336</name>
</gene>
<accession>X1NIY4</accession>
<keyword evidence="2" id="KW-0489">Methyltransferase</keyword>
<dbReference type="PROSITE" id="PS51679">
    <property type="entry name" value="SAM_MT_C5"/>
    <property type="match status" value="1"/>
</dbReference>
<dbReference type="InterPro" id="IPR050390">
    <property type="entry name" value="C5-Methyltransferase"/>
</dbReference>
<dbReference type="PRINTS" id="PR00105">
    <property type="entry name" value="C5METTRFRASE"/>
</dbReference>
<reference evidence="5" key="1">
    <citation type="journal article" date="2014" name="Front. Microbiol.">
        <title>High frequency of phylogenetically diverse reductive dehalogenase-homologous genes in deep subseafloor sedimentary metagenomes.</title>
        <authorList>
            <person name="Kawai M."/>
            <person name="Futagami T."/>
            <person name="Toyoda A."/>
            <person name="Takaki Y."/>
            <person name="Nishi S."/>
            <person name="Hori S."/>
            <person name="Arai W."/>
            <person name="Tsubouchi T."/>
            <person name="Morono Y."/>
            <person name="Uchiyama I."/>
            <person name="Ito T."/>
            <person name="Fujiyama A."/>
            <person name="Inagaki F."/>
            <person name="Takami H."/>
        </authorList>
    </citation>
    <scope>NUCLEOTIDE SEQUENCE</scope>
    <source>
        <strain evidence="5">Expedition CK06-06</strain>
    </source>
</reference>
<dbReference type="GO" id="GO:0032259">
    <property type="term" value="P:methylation"/>
    <property type="evidence" value="ECO:0007669"/>
    <property type="project" value="UniProtKB-KW"/>
</dbReference>
<keyword evidence="3" id="KW-0808">Transferase</keyword>
<evidence type="ECO:0000256" key="4">
    <source>
        <dbReference type="ARBA" id="ARBA00022691"/>
    </source>
</evidence>
<dbReference type="EC" id="2.1.1.37" evidence="1"/>
<feature type="non-terminal residue" evidence="5">
    <location>
        <position position="1"/>
    </location>
</feature>
<name>X1NIY4_9ZZZZ</name>
<dbReference type="Gene3D" id="3.90.120.10">
    <property type="entry name" value="DNA Methylase, subunit A, domain 2"/>
    <property type="match status" value="1"/>
</dbReference>
<dbReference type="InterPro" id="IPR001525">
    <property type="entry name" value="C5_MeTfrase"/>
</dbReference>
<dbReference type="InterPro" id="IPR029063">
    <property type="entry name" value="SAM-dependent_MTases_sf"/>
</dbReference>
<dbReference type="Pfam" id="PF00145">
    <property type="entry name" value="DNA_methylase"/>
    <property type="match status" value="1"/>
</dbReference>
<comment type="caution">
    <text evidence="5">The sequence shown here is derived from an EMBL/GenBank/DDBJ whole genome shotgun (WGS) entry which is preliminary data.</text>
</comment>
<sequence>IEPNSSVTLKENNKRMTVRESDTKRIEPKEVINSVGLRKKDIDIIAGGPPCQGFSQSNCRSRHLNNPLNNLYKEFFRFVKVLQPQVFLLENVAGLRTLHKGVVLQDILNAGKKLGYYVQWDIVNAEDFGVPQRRKRIIFIGTKKKTSNLFRLKKSSAVAVRNALDDLPILENGNTVNELKYSRNSKLSNYQNKMRKNNGNTVSNNLVTRNSALVAERYEYIPPGGNWRNIPLHLMSNYKNLGNCHSW</sequence>
<evidence type="ECO:0000256" key="2">
    <source>
        <dbReference type="ARBA" id="ARBA00022603"/>
    </source>
</evidence>
<dbReference type="Gene3D" id="3.40.50.150">
    <property type="entry name" value="Vaccinia Virus protein VP39"/>
    <property type="match status" value="1"/>
</dbReference>